<evidence type="ECO:0000259" key="13">
    <source>
        <dbReference type="PROSITE" id="PS51669"/>
    </source>
</evidence>
<comment type="similarity">
    <text evidence="2">In the C-terminal section; belongs to the prokaryotic molybdopterin-containing oxidoreductase family.</text>
</comment>
<dbReference type="PROSITE" id="PS51379">
    <property type="entry name" value="4FE4S_FER_2"/>
    <property type="match status" value="2"/>
</dbReference>
<feature type="compositionally biased region" description="Polar residues" evidence="10">
    <location>
        <begin position="11"/>
        <end position="22"/>
    </location>
</feature>
<dbReference type="CDD" id="cd00508">
    <property type="entry name" value="MopB_CT_Fdh-Nap-like"/>
    <property type="match status" value="1"/>
</dbReference>
<dbReference type="NCBIfam" id="TIGR01591">
    <property type="entry name" value="Fdh-alpha"/>
    <property type="match status" value="1"/>
</dbReference>
<dbReference type="Pfam" id="PF04879">
    <property type="entry name" value="Molybdop_Fe4S4"/>
    <property type="match status" value="1"/>
</dbReference>
<keyword evidence="4" id="KW-0001">2Fe-2S</keyword>
<dbReference type="SMART" id="SM00929">
    <property type="entry name" value="NADH-G_4Fe-4S_3"/>
    <property type="match status" value="1"/>
</dbReference>
<feature type="region of interest" description="Disordered" evidence="10">
    <location>
        <begin position="1"/>
        <end position="31"/>
    </location>
</feature>
<feature type="domain" description="4Fe-4S His(Cys)3-ligated-type" evidence="14">
    <location>
        <begin position="117"/>
        <end position="156"/>
    </location>
</feature>
<protein>
    <submittedName>
        <fullName evidence="15">Formate dehydrogenase subunit alpha</fullName>
    </submittedName>
</protein>
<keyword evidence="5" id="KW-0479">Metal-binding</keyword>
<dbReference type="InterPro" id="IPR006655">
    <property type="entry name" value="Mopterin_OxRdtase_prok_CS"/>
</dbReference>
<comment type="similarity">
    <text evidence="1">Belongs to the complex I 75 kDa subunit family.</text>
</comment>
<dbReference type="GO" id="GO:0016020">
    <property type="term" value="C:membrane"/>
    <property type="evidence" value="ECO:0007669"/>
    <property type="project" value="TreeGrafter"/>
</dbReference>
<evidence type="ECO:0000259" key="14">
    <source>
        <dbReference type="PROSITE" id="PS51839"/>
    </source>
</evidence>
<keyword evidence="7" id="KW-0560">Oxidoreductase</keyword>
<dbReference type="Proteomes" id="UP000542973">
    <property type="component" value="Unassembled WGS sequence"/>
</dbReference>
<comment type="caution">
    <text evidence="15">The sequence shown here is derived from an EMBL/GenBank/DDBJ whole genome shotgun (WGS) entry which is preliminary data.</text>
</comment>
<dbReference type="InterPro" id="IPR006656">
    <property type="entry name" value="Mopterin_OxRdtase"/>
</dbReference>
<evidence type="ECO:0000256" key="4">
    <source>
        <dbReference type="ARBA" id="ARBA00022714"/>
    </source>
</evidence>
<dbReference type="FunFam" id="3.30.70.20:FF:000035">
    <property type="entry name" value="Iron hydrogenase 1"/>
    <property type="match status" value="1"/>
</dbReference>
<evidence type="ECO:0000256" key="3">
    <source>
        <dbReference type="ARBA" id="ARBA00022485"/>
    </source>
</evidence>
<dbReference type="InterPro" id="IPR006963">
    <property type="entry name" value="Mopterin_OxRdtase_4Fe-4S_dom"/>
</dbReference>
<dbReference type="GO" id="GO:0051537">
    <property type="term" value="F:2 iron, 2 sulfur cluster binding"/>
    <property type="evidence" value="ECO:0007669"/>
    <property type="project" value="UniProtKB-KW"/>
</dbReference>
<dbReference type="InterPro" id="IPR017900">
    <property type="entry name" value="4Fe4S_Fe_S_CS"/>
</dbReference>
<dbReference type="Pfam" id="PF00384">
    <property type="entry name" value="Molybdopterin"/>
    <property type="match status" value="1"/>
</dbReference>
<dbReference type="Gene3D" id="3.40.228.10">
    <property type="entry name" value="Dimethylsulfoxide Reductase, domain 2"/>
    <property type="match status" value="1"/>
</dbReference>
<evidence type="ECO:0000256" key="9">
    <source>
        <dbReference type="ARBA" id="ARBA00023014"/>
    </source>
</evidence>
<dbReference type="InterPro" id="IPR019574">
    <property type="entry name" value="NADH_UbQ_OxRdtase_Gsu_4Fe4S-bd"/>
</dbReference>
<dbReference type="CDD" id="cd02753">
    <property type="entry name" value="MopB_Formate-Dh-H"/>
    <property type="match status" value="1"/>
</dbReference>
<dbReference type="InterPro" id="IPR009010">
    <property type="entry name" value="Asp_de-COase-like_dom_sf"/>
</dbReference>
<feature type="domain" description="4Fe-4S ferredoxin-type" evidence="12">
    <location>
        <begin position="222"/>
        <end position="251"/>
    </location>
</feature>
<dbReference type="GO" id="GO:0043546">
    <property type="term" value="F:molybdopterin cofactor binding"/>
    <property type="evidence" value="ECO:0007669"/>
    <property type="project" value="InterPro"/>
</dbReference>
<dbReference type="EMBL" id="JABEMD010000038">
    <property type="protein sequence ID" value="NNH13045.1"/>
    <property type="molecule type" value="Genomic_DNA"/>
</dbReference>
<dbReference type="GO" id="GO:0015942">
    <property type="term" value="P:formate metabolic process"/>
    <property type="evidence" value="ECO:0007669"/>
    <property type="project" value="InterPro"/>
</dbReference>
<evidence type="ECO:0000256" key="1">
    <source>
        <dbReference type="ARBA" id="ARBA00005404"/>
    </source>
</evidence>
<dbReference type="Pfam" id="PF12838">
    <property type="entry name" value="Fer4_7"/>
    <property type="match status" value="1"/>
</dbReference>
<keyword evidence="9" id="KW-0411">Iron-sulfur</keyword>
<dbReference type="GO" id="GO:0051539">
    <property type="term" value="F:4 iron, 4 sulfur cluster binding"/>
    <property type="evidence" value="ECO:0007669"/>
    <property type="project" value="UniProtKB-KW"/>
</dbReference>
<dbReference type="Pfam" id="PF01568">
    <property type="entry name" value="Molydop_binding"/>
    <property type="match status" value="1"/>
</dbReference>
<dbReference type="PROSITE" id="PS51839">
    <property type="entry name" value="4FE4S_HC3"/>
    <property type="match status" value="1"/>
</dbReference>
<evidence type="ECO:0000256" key="10">
    <source>
        <dbReference type="SAM" id="MobiDB-lite"/>
    </source>
</evidence>
<dbReference type="AlphaFoldDB" id="A0A849BHG2"/>
<reference evidence="15 16" key="1">
    <citation type="submission" date="2020-05" db="EMBL/GenBank/DDBJ databases">
        <title>MicrobeNet Type strains.</title>
        <authorList>
            <person name="Nicholson A.C."/>
        </authorList>
    </citation>
    <scope>NUCLEOTIDE SEQUENCE [LARGE SCALE GENOMIC DNA]</scope>
    <source>
        <strain evidence="15 16">ATCC 700815</strain>
    </source>
</reference>
<dbReference type="SUPFAM" id="SSF50692">
    <property type="entry name" value="ADC-like"/>
    <property type="match status" value="1"/>
</dbReference>
<dbReference type="GO" id="GO:0003954">
    <property type="term" value="F:NADH dehydrogenase activity"/>
    <property type="evidence" value="ECO:0007669"/>
    <property type="project" value="TreeGrafter"/>
</dbReference>
<dbReference type="PROSITE" id="PS51085">
    <property type="entry name" value="2FE2S_FER_2"/>
    <property type="match status" value="1"/>
</dbReference>
<dbReference type="InterPro" id="IPR006657">
    <property type="entry name" value="MoPterin_dinucl-bd_dom"/>
</dbReference>
<dbReference type="PROSITE" id="PS51669">
    <property type="entry name" value="4FE4S_MOW_BIS_MGD"/>
    <property type="match status" value="1"/>
</dbReference>
<sequence>MSPARACMPSSPANPTPRSSTLHPHHDIDYGTPRREAEQTVTLEIDGVAVTVPAGTSVMRAAVEAGVHVPKLCATDSLEPFGSCRLCLVEIEGRRGYPASCTTPAEPGMKVRTQTGKLAEIRRGVMELYISDHPLDCLTCPTNGNCELQDMAGAVGLREVRYGDDGASHLDAVKDQSNPYFEYDPSKCIVCNRCVRACEETQGTFALTISGRGFDSRVTAGQGESFMESDCVSCGACVQACPTATLTETSLIRMGQPEHSVVTTCAYCGVGCAFKAEMKGNEVVRMVPYKDGQANEGHACVKGRFAWGYATHQDRILKPMIRASIQDPWREVSWEEAIGYAAAQFRRIQQKHGRDAVGGIVSSRCTNEEGYLVQKLVRAAFGNNNVDTCARVCHSPTGYGLKQTLGESAGTQTFRSVERSDVILVIGANPTDGHPVFGSRLKKRLRAGARLIVIDPRRIDLVRSPHVRADYHLQLRPGSNVAVLTAMAHVIVTEGLLAEDFIAERCESRAFGLWREFVARPENSPEAMAEVTGVPAEQLRGAARLYATGGNAAIYYGLGVTEHAQGSTAVMAIANLAMATGNIGREGVGVNPLRGQNNVQGSCDIGSFPHELPGYRHVSDSTTRGLFEQAWNVEISPEPGLRIPNMFEAALGGSFKGLYCQGEDIVQSDPNTQHVAEALSSMECIVVQDIFLNETAKYAHVFLPGSSFLEKDGTFTNAERRISRVRKVMPPRAGYADWEVTMLLSNALGYSMDYRHPSEIMDEIARLTPTFAGVSYAKLDELGSIQWPCNAQAPAGTPIMHVDTFVRGKGKFIITQFVPTEEKVNRRFPLILTTGRILSQYNVGAQTRRTDNVRWHDEDRLEIHPHDAQERGIADGDWVGIVSRAGETVLRALVSERMQPGVVYTTFHFPESGANVITTDNSDWATNCPEYKVTAVQVLPVAQPSEWQWRYRDFHDEQLRLLRAANAVAEDEKAEAGHAGL</sequence>
<dbReference type="Pfam" id="PF10588">
    <property type="entry name" value="NADH-G_4Fe-4S_3"/>
    <property type="match status" value="1"/>
</dbReference>
<dbReference type="PANTHER" id="PTHR43105">
    <property type="entry name" value="RESPIRATORY NITRATE REDUCTASE"/>
    <property type="match status" value="1"/>
</dbReference>
<keyword evidence="3" id="KW-0004">4Fe-4S</keyword>
<dbReference type="GO" id="GO:0008863">
    <property type="term" value="F:formate dehydrogenase (NAD+) activity"/>
    <property type="evidence" value="ECO:0007669"/>
    <property type="project" value="InterPro"/>
</dbReference>
<accession>A0A849BHG2</accession>
<dbReference type="Gene3D" id="2.40.40.20">
    <property type="match status" value="1"/>
</dbReference>
<dbReference type="InterPro" id="IPR041924">
    <property type="entry name" value="Formate_Dh-H_N"/>
</dbReference>
<dbReference type="InterPro" id="IPR050123">
    <property type="entry name" value="Prok_molybdopt-oxidoreductase"/>
</dbReference>
<evidence type="ECO:0000256" key="7">
    <source>
        <dbReference type="ARBA" id="ARBA00023002"/>
    </source>
</evidence>
<dbReference type="GO" id="GO:0046872">
    <property type="term" value="F:metal ion binding"/>
    <property type="evidence" value="ECO:0007669"/>
    <property type="project" value="UniProtKB-KW"/>
</dbReference>
<dbReference type="PROSITE" id="PS00932">
    <property type="entry name" value="MOLYBDOPTERIN_PROK_3"/>
    <property type="match status" value="1"/>
</dbReference>
<dbReference type="Gene3D" id="3.40.50.740">
    <property type="match status" value="1"/>
</dbReference>
<dbReference type="InterPro" id="IPR036010">
    <property type="entry name" value="2Fe-2S_ferredoxin-like_sf"/>
</dbReference>
<evidence type="ECO:0000256" key="5">
    <source>
        <dbReference type="ARBA" id="ARBA00022723"/>
    </source>
</evidence>
<dbReference type="FunFam" id="3.10.20.740:FF:000005">
    <property type="entry name" value="NADH:ubiquinone oxidoreductase subunit"/>
    <property type="match status" value="1"/>
</dbReference>
<evidence type="ECO:0000256" key="6">
    <source>
        <dbReference type="ARBA" id="ARBA00022737"/>
    </source>
</evidence>
<name>A0A849BHG2_9BURK</name>
<keyword evidence="6" id="KW-0677">Repeat</keyword>
<evidence type="ECO:0000256" key="2">
    <source>
        <dbReference type="ARBA" id="ARBA00007023"/>
    </source>
</evidence>
<dbReference type="GO" id="GO:1990204">
    <property type="term" value="C:oxidoreductase complex"/>
    <property type="evidence" value="ECO:0007669"/>
    <property type="project" value="UniProtKB-ARBA"/>
</dbReference>
<evidence type="ECO:0000313" key="16">
    <source>
        <dbReference type="Proteomes" id="UP000542973"/>
    </source>
</evidence>
<gene>
    <name evidence="15" type="primary">fdhF</name>
    <name evidence="15" type="ORF">HLB16_19455</name>
</gene>
<dbReference type="CDD" id="cd00207">
    <property type="entry name" value="fer2"/>
    <property type="match status" value="1"/>
</dbReference>
<dbReference type="SUPFAM" id="SSF54292">
    <property type="entry name" value="2Fe-2S ferredoxin-like"/>
    <property type="match status" value="1"/>
</dbReference>
<proteinExistence type="inferred from homology"/>
<dbReference type="InterPro" id="IPR017896">
    <property type="entry name" value="4Fe4S_Fe-S-bd"/>
</dbReference>
<dbReference type="InterPro" id="IPR001041">
    <property type="entry name" value="2Fe-2S_ferredoxin-type"/>
</dbReference>
<dbReference type="Pfam" id="PF13510">
    <property type="entry name" value="Fer2_4"/>
    <property type="match status" value="1"/>
</dbReference>
<feature type="domain" description="2Fe-2S ferredoxin-type" evidence="11">
    <location>
        <begin position="39"/>
        <end position="117"/>
    </location>
</feature>
<dbReference type="PANTHER" id="PTHR43105:SF14">
    <property type="entry name" value="FORMATE DEHYDROGENASE H"/>
    <property type="match status" value="1"/>
</dbReference>
<evidence type="ECO:0000259" key="11">
    <source>
        <dbReference type="PROSITE" id="PS51085"/>
    </source>
</evidence>
<dbReference type="SUPFAM" id="SSF54862">
    <property type="entry name" value="4Fe-4S ferredoxins"/>
    <property type="match status" value="1"/>
</dbReference>
<dbReference type="PIRSF" id="PIRSF036643">
    <property type="entry name" value="FDH_alpha"/>
    <property type="match status" value="1"/>
</dbReference>
<feature type="domain" description="4Fe-4S Mo/W bis-MGD-type" evidence="13">
    <location>
        <begin position="258"/>
        <end position="314"/>
    </location>
</feature>
<dbReference type="InterPro" id="IPR006478">
    <property type="entry name" value="Formate_DH_asu"/>
</dbReference>
<dbReference type="Gene3D" id="2.20.25.90">
    <property type="entry name" value="ADC-like domains"/>
    <property type="match status" value="1"/>
</dbReference>
<dbReference type="FunFam" id="2.20.25.90:FF:000001">
    <property type="entry name" value="Formate dehydrogenase subunit alpha"/>
    <property type="match status" value="1"/>
</dbReference>
<dbReference type="Gene3D" id="3.10.20.740">
    <property type="match status" value="1"/>
</dbReference>
<organism evidence="15 16">
    <name type="scientific">Cupriavidus gilardii</name>
    <dbReference type="NCBI Taxonomy" id="82541"/>
    <lineage>
        <taxon>Bacteria</taxon>
        <taxon>Pseudomonadati</taxon>
        <taxon>Pseudomonadota</taxon>
        <taxon>Betaproteobacteria</taxon>
        <taxon>Burkholderiales</taxon>
        <taxon>Burkholderiaceae</taxon>
        <taxon>Cupriavidus</taxon>
    </lineage>
</organism>
<dbReference type="SMART" id="SM00926">
    <property type="entry name" value="Molybdop_Fe4S4"/>
    <property type="match status" value="1"/>
</dbReference>
<evidence type="ECO:0000313" key="15">
    <source>
        <dbReference type="EMBL" id="NNH13045.1"/>
    </source>
</evidence>
<dbReference type="SUPFAM" id="SSF53706">
    <property type="entry name" value="Formate dehydrogenase/DMSO reductase, domains 1-3"/>
    <property type="match status" value="1"/>
</dbReference>
<dbReference type="PROSITE" id="PS00198">
    <property type="entry name" value="4FE4S_FER_1"/>
    <property type="match status" value="1"/>
</dbReference>
<evidence type="ECO:0000259" key="12">
    <source>
        <dbReference type="PROSITE" id="PS51379"/>
    </source>
</evidence>
<keyword evidence="8" id="KW-0408">Iron</keyword>
<feature type="domain" description="4Fe-4S ferredoxin-type" evidence="12">
    <location>
        <begin position="179"/>
        <end position="210"/>
    </location>
</feature>
<dbReference type="Gene3D" id="3.30.70.20">
    <property type="match status" value="1"/>
</dbReference>
<evidence type="ECO:0000256" key="8">
    <source>
        <dbReference type="ARBA" id="ARBA00023004"/>
    </source>
</evidence>
<dbReference type="GO" id="GO:0022904">
    <property type="term" value="P:respiratory electron transport chain"/>
    <property type="evidence" value="ECO:0007669"/>
    <property type="project" value="TreeGrafter"/>
</dbReference>